<dbReference type="InterPro" id="IPR029787">
    <property type="entry name" value="Nucleotide_cyclase"/>
</dbReference>
<dbReference type="InterPro" id="IPR000160">
    <property type="entry name" value="GGDEF_dom"/>
</dbReference>
<dbReference type="CDD" id="cd01949">
    <property type="entry name" value="GGDEF"/>
    <property type="match status" value="1"/>
</dbReference>
<dbReference type="SMART" id="SM00091">
    <property type="entry name" value="PAS"/>
    <property type="match status" value="1"/>
</dbReference>
<feature type="transmembrane region" description="Helical" evidence="1">
    <location>
        <begin position="298"/>
        <end position="320"/>
    </location>
</feature>
<dbReference type="Pfam" id="PF14827">
    <property type="entry name" value="dCache_3"/>
    <property type="match status" value="1"/>
</dbReference>
<accession>A0ABX1TFJ9</accession>
<dbReference type="PROSITE" id="PS50112">
    <property type="entry name" value="PAS"/>
    <property type="match status" value="1"/>
</dbReference>
<dbReference type="InterPro" id="IPR000014">
    <property type="entry name" value="PAS"/>
</dbReference>
<keyword evidence="1" id="KW-0472">Membrane</keyword>
<dbReference type="Pfam" id="PF00990">
    <property type="entry name" value="GGDEF"/>
    <property type="match status" value="1"/>
</dbReference>
<proteinExistence type="predicted"/>
<comment type="caution">
    <text evidence="4">The sequence shown here is derived from an EMBL/GenBank/DDBJ whole genome shotgun (WGS) entry which is preliminary data.</text>
</comment>
<evidence type="ECO:0000313" key="5">
    <source>
        <dbReference type="Proteomes" id="UP000760480"/>
    </source>
</evidence>
<dbReference type="PROSITE" id="PS50887">
    <property type="entry name" value="GGDEF"/>
    <property type="match status" value="1"/>
</dbReference>
<evidence type="ECO:0000259" key="2">
    <source>
        <dbReference type="PROSITE" id="PS50112"/>
    </source>
</evidence>
<reference evidence="4 5" key="1">
    <citation type="submission" date="2019-03" db="EMBL/GenBank/DDBJ databases">
        <title>Metabolic reconstructions from genomes of highly enriched 'Candidatus Accumulibacter' and 'Candidatus Competibacter' bioreactor populations.</title>
        <authorList>
            <person name="Annavajhala M.K."/>
            <person name="Welles L."/>
            <person name="Abbas B."/>
            <person name="Sorokin D."/>
            <person name="Park H."/>
            <person name="Van Loosdrecht M."/>
            <person name="Chandran K."/>
        </authorList>
    </citation>
    <scope>NUCLEOTIDE SEQUENCE [LARGE SCALE GENOMIC DNA]</scope>
    <source>
        <strain evidence="4 5">SBR_G</strain>
    </source>
</reference>
<dbReference type="CDD" id="cd00130">
    <property type="entry name" value="PAS"/>
    <property type="match status" value="1"/>
</dbReference>
<evidence type="ECO:0000256" key="1">
    <source>
        <dbReference type="SAM" id="Phobius"/>
    </source>
</evidence>
<feature type="domain" description="GGDEF" evidence="3">
    <location>
        <begin position="555"/>
        <end position="629"/>
    </location>
</feature>
<feature type="transmembrane region" description="Helical" evidence="1">
    <location>
        <begin position="12"/>
        <end position="32"/>
    </location>
</feature>
<dbReference type="PANTHER" id="PTHR46663:SF2">
    <property type="entry name" value="GGDEF DOMAIN-CONTAINING PROTEIN"/>
    <property type="match status" value="1"/>
</dbReference>
<name>A0ABX1TFJ9_9GAMM</name>
<dbReference type="Gene3D" id="3.30.70.270">
    <property type="match status" value="1"/>
</dbReference>
<evidence type="ECO:0000313" key="4">
    <source>
        <dbReference type="EMBL" id="NMQ18146.1"/>
    </source>
</evidence>
<protein>
    <submittedName>
        <fullName evidence="4">Diguanylate cyclase</fullName>
    </submittedName>
</protein>
<dbReference type="NCBIfam" id="TIGR00229">
    <property type="entry name" value="sensory_box"/>
    <property type="match status" value="1"/>
</dbReference>
<keyword evidence="1" id="KW-1133">Transmembrane helix</keyword>
<dbReference type="InterPro" id="IPR035965">
    <property type="entry name" value="PAS-like_dom_sf"/>
</dbReference>
<dbReference type="EMBL" id="SPMZ01000008">
    <property type="protein sequence ID" value="NMQ18146.1"/>
    <property type="molecule type" value="Genomic_DNA"/>
</dbReference>
<organism evidence="4 5">
    <name type="scientific">Candidatus Competibacter phosphatis</name>
    <dbReference type="NCBI Taxonomy" id="221280"/>
    <lineage>
        <taxon>Bacteria</taxon>
        <taxon>Pseudomonadati</taxon>
        <taxon>Pseudomonadota</taxon>
        <taxon>Gammaproteobacteria</taxon>
        <taxon>Candidatus Competibacteraceae</taxon>
        <taxon>Candidatus Competibacter</taxon>
    </lineage>
</organism>
<dbReference type="PANTHER" id="PTHR46663">
    <property type="entry name" value="DIGUANYLATE CYCLASE DGCT-RELATED"/>
    <property type="match status" value="1"/>
</dbReference>
<dbReference type="NCBIfam" id="TIGR00254">
    <property type="entry name" value="GGDEF"/>
    <property type="match status" value="1"/>
</dbReference>
<dbReference type="Gene3D" id="3.30.450.20">
    <property type="entry name" value="PAS domain"/>
    <property type="match status" value="1"/>
</dbReference>
<dbReference type="InterPro" id="IPR052163">
    <property type="entry name" value="DGC-Regulatory_Protein"/>
</dbReference>
<dbReference type="InterPro" id="IPR029150">
    <property type="entry name" value="dCache_3"/>
</dbReference>
<dbReference type="SUPFAM" id="SSF55073">
    <property type="entry name" value="Nucleotide cyclase"/>
    <property type="match status" value="1"/>
</dbReference>
<gene>
    <name evidence="4" type="ORF">E4P82_02400</name>
</gene>
<keyword evidence="1" id="KW-0812">Transmembrane</keyword>
<dbReference type="SMART" id="SM00267">
    <property type="entry name" value="GGDEF"/>
    <property type="match status" value="1"/>
</dbReference>
<feature type="domain" description="PAS" evidence="2">
    <location>
        <begin position="396"/>
        <end position="467"/>
    </location>
</feature>
<keyword evidence="5" id="KW-1185">Reference proteome</keyword>
<dbReference type="RefSeq" id="WP_169247402.1">
    <property type="nucleotide sequence ID" value="NZ_SPMZ01000008.1"/>
</dbReference>
<evidence type="ECO:0000259" key="3">
    <source>
        <dbReference type="PROSITE" id="PS50887"/>
    </source>
</evidence>
<dbReference type="SUPFAM" id="SSF55785">
    <property type="entry name" value="PYP-like sensor domain (PAS domain)"/>
    <property type="match status" value="1"/>
</dbReference>
<dbReference type="InterPro" id="IPR043128">
    <property type="entry name" value="Rev_trsase/Diguanyl_cyclase"/>
</dbReference>
<sequence>MAFFLSLKWKALLLSSVALVVVTGALVTINYIELRNQFEQRRAESQNQYARQVQGLLEQSSKQLRQWSTIIASLLRTHVDSIDPNQKQMIATFEHLAAVLELDLGMESIALVSSSNHFLAMHGLEPGSSTWTTLAQVSRQVATTESPASLLDCSETCLQYAIVPILGVGGTLVLGLSLADIVLDFQQVSGTDLGLLVEQTRKTSKNGDDERWLQQWGVKIAALSNMRTNIEILRIATRENTLSDSAKQSVYININNREFEVRLFPLVGFGEWTDAYLVIVADVSDAMVKIRSALQRNITLGTIGLILSELLLLAILWAPMSRLRRAAANLPWLADGAFSKVREAITATRQTQFFRDEVSVLNDTAIALSLQLEVLNDEAVERTRDLSKRMTEITQQRNFVNHILETAQTIILTQDRFNNILRINPYGLMITGYSLAELKERPFITLLSYKESADNIQEKLSELVSGMREHVEMECDLYCHDRSIRNVIWYHSRLKNQIDDDPIILSVGMDITARKNAELRLAWLADHDPLTGLYNRRRFEHELKEAIATAKRYRHSGALLFLDVDQFKYINDTSGHGAGDRLLQRLGELFPSILREVDVIGRLGGDEFAVILTQATSEEAVQVTRKNSC</sequence>
<dbReference type="Proteomes" id="UP000760480">
    <property type="component" value="Unassembled WGS sequence"/>
</dbReference>